<reference evidence="2 3" key="1">
    <citation type="submission" date="2016-10" db="EMBL/GenBank/DDBJ databases">
        <authorList>
            <person name="de Groot N.N."/>
        </authorList>
    </citation>
    <scope>NUCLEOTIDE SEQUENCE [LARGE SCALE GENOMIC DNA]</scope>
    <source>
        <strain evidence="2 3">DSM 23413</strain>
    </source>
</reference>
<keyword evidence="1" id="KW-0472">Membrane</keyword>
<protein>
    <submittedName>
        <fullName evidence="2">Uncharacterized protein</fullName>
    </submittedName>
</protein>
<dbReference type="AlphaFoldDB" id="A0A1H5SIU2"/>
<name>A0A1H5SIU2_9RHOB</name>
<organism evidence="2 3">
    <name type="scientific">Jhaorihella thermophila</name>
    <dbReference type="NCBI Taxonomy" id="488547"/>
    <lineage>
        <taxon>Bacteria</taxon>
        <taxon>Pseudomonadati</taxon>
        <taxon>Pseudomonadota</taxon>
        <taxon>Alphaproteobacteria</taxon>
        <taxon>Rhodobacterales</taxon>
        <taxon>Paracoccaceae</taxon>
        <taxon>Jhaorihella</taxon>
    </lineage>
</organism>
<evidence type="ECO:0000313" key="2">
    <source>
        <dbReference type="EMBL" id="SEF50324.1"/>
    </source>
</evidence>
<gene>
    <name evidence="2" type="ORF">SAMN05421751_101548</name>
</gene>
<feature type="transmembrane region" description="Helical" evidence="1">
    <location>
        <begin position="20"/>
        <end position="38"/>
    </location>
</feature>
<keyword evidence="3" id="KW-1185">Reference proteome</keyword>
<dbReference type="Proteomes" id="UP000236742">
    <property type="component" value="Unassembled WGS sequence"/>
</dbReference>
<dbReference type="EMBL" id="FNVD01000001">
    <property type="protein sequence ID" value="SEF50324.1"/>
    <property type="molecule type" value="Genomic_DNA"/>
</dbReference>
<keyword evidence="1" id="KW-0812">Transmembrane</keyword>
<accession>A0A1H5SIU2</accession>
<keyword evidence="1" id="KW-1133">Transmembrane helix</keyword>
<evidence type="ECO:0000313" key="3">
    <source>
        <dbReference type="Proteomes" id="UP000236742"/>
    </source>
</evidence>
<evidence type="ECO:0000256" key="1">
    <source>
        <dbReference type="SAM" id="Phobius"/>
    </source>
</evidence>
<proteinExistence type="predicted"/>
<sequence length="39" mass="4280">MLTEIAEVLRRSRDTFLQDLIGAASLAVMLVAALYIPAF</sequence>